<proteinExistence type="predicted"/>
<reference evidence="1 2" key="1">
    <citation type="submission" date="2024-07" db="EMBL/GenBank/DDBJ databases">
        <title>Genomic Encyclopedia of Type Strains, Phase V (KMG-V): Genome sequencing to study the core and pangenomes of soil and plant-associated prokaryotes.</title>
        <authorList>
            <person name="Whitman W."/>
        </authorList>
    </citation>
    <scope>NUCLEOTIDE SEQUENCE [LARGE SCALE GENOMIC DNA]</scope>
    <source>
        <strain evidence="1 2">USDA 415</strain>
    </source>
</reference>
<name>A0ABV4FBF6_BRAEL</name>
<evidence type="ECO:0008006" key="3">
    <source>
        <dbReference type="Google" id="ProtNLM"/>
    </source>
</evidence>
<sequence length="42" mass="4833">MQQLVAVIRRWATRRSVLRGIAEALQDKKMARQEAGLFIFAC</sequence>
<comment type="caution">
    <text evidence="1">The sequence shown here is derived from an EMBL/GenBank/DDBJ whole genome shotgun (WGS) entry which is preliminary data.</text>
</comment>
<organism evidence="1 2">
    <name type="scientific">Bradyrhizobium elkanii</name>
    <dbReference type="NCBI Taxonomy" id="29448"/>
    <lineage>
        <taxon>Bacteria</taxon>
        <taxon>Pseudomonadati</taxon>
        <taxon>Pseudomonadota</taxon>
        <taxon>Alphaproteobacteria</taxon>
        <taxon>Hyphomicrobiales</taxon>
        <taxon>Nitrobacteraceae</taxon>
        <taxon>Bradyrhizobium</taxon>
    </lineage>
</organism>
<gene>
    <name evidence="1" type="ORF">ABIF29_007614</name>
</gene>
<dbReference type="RefSeq" id="WP_016846974.1">
    <property type="nucleotide sequence ID" value="NZ_BJNL01000038.1"/>
</dbReference>
<dbReference type="Proteomes" id="UP001565471">
    <property type="component" value="Unassembled WGS sequence"/>
</dbReference>
<evidence type="ECO:0000313" key="2">
    <source>
        <dbReference type="Proteomes" id="UP001565471"/>
    </source>
</evidence>
<evidence type="ECO:0000313" key="1">
    <source>
        <dbReference type="EMBL" id="MEY9320815.1"/>
    </source>
</evidence>
<dbReference type="EMBL" id="JBGBZA010000002">
    <property type="protein sequence ID" value="MEY9320815.1"/>
    <property type="molecule type" value="Genomic_DNA"/>
</dbReference>
<dbReference type="GeneID" id="92959006"/>
<protein>
    <recommendedName>
        <fullName evidence="3">Transposase</fullName>
    </recommendedName>
</protein>
<accession>A0ABV4FBF6</accession>
<keyword evidence="2" id="KW-1185">Reference proteome</keyword>